<dbReference type="InterPro" id="IPR002347">
    <property type="entry name" value="SDR_fam"/>
</dbReference>
<dbReference type="PRINTS" id="PR00081">
    <property type="entry name" value="GDHRDH"/>
</dbReference>
<keyword evidence="6" id="KW-1185">Reference proteome</keyword>
<evidence type="ECO:0000256" key="2">
    <source>
        <dbReference type="ARBA" id="ARBA00023002"/>
    </source>
</evidence>
<reference evidence="5 6" key="1">
    <citation type="submission" date="2015-01" db="EMBL/GenBank/DDBJ databases">
        <title>The Genome Sequence of Exophiala oligosperma CBS72588.</title>
        <authorList>
            <consortium name="The Broad Institute Genomics Platform"/>
            <person name="Cuomo C."/>
            <person name="de Hoog S."/>
            <person name="Gorbushina A."/>
            <person name="Stielow B."/>
            <person name="Teixiera M."/>
            <person name="Abouelleil A."/>
            <person name="Chapman S.B."/>
            <person name="Priest M."/>
            <person name="Young S.K."/>
            <person name="Wortman J."/>
            <person name="Nusbaum C."/>
            <person name="Birren B."/>
        </authorList>
    </citation>
    <scope>NUCLEOTIDE SEQUENCE [LARGE SCALE GENOMIC DNA]</scope>
    <source>
        <strain evidence="5 6">CBS 72588</strain>
    </source>
</reference>
<evidence type="ECO:0000259" key="4">
    <source>
        <dbReference type="SMART" id="SM00822"/>
    </source>
</evidence>
<dbReference type="OrthoDB" id="37659at2759"/>
<comment type="similarity">
    <text evidence="1 3">Belongs to the short-chain dehydrogenases/reductases (SDR) family.</text>
</comment>
<dbReference type="AlphaFoldDB" id="A0A0D2BVS5"/>
<sequence>MATEAFSISRKSLSGPRNSTVLITGGSSGIGLQTAILLHELGNNVIVLDRARPHASAPKSLTSSPRFLYQQCDITSWKSQRGAFEAGRQKFGSIDAVFVNAGVAEYKDQFFKDEMDADGLLKEPDRRTVDIDMHAANDTAKLAIHYIRKPKPSGKPKGGSIVMTASLAGYLASAGAPLYSAAKHGIVGLMRALKNDTATLGIAVSVVAPGITLTDIISGRQPGESLRDWAKRMREVGVPINDPAEIAEAVVYLMSQGMEANGKGLLVQAGRVADVEKGIATSRKIWMGEEMLSLFRGGRNAPLFPNKL</sequence>
<dbReference type="SUPFAM" id="SSF51735">
    <property type="entry name" value="NAD(P)-binding Rossmann-fold domains"/>
    <property type="match status" value="1"/>
</dbReference>
<dbReference type="PRINTS" id="PR00080">
    <property type="entry name" value="SDRFAMILY"/>
</dbReference>
<evidence type="ECO:0000313" key="6">
    <source>
        <dbReference type="Proteomes" id="UP000053342"/>
    </source>
</evidence>
<dbReference type="GO" id="GO:0005737">
    <property type="term" value="C:cytoplasm"/>
    <property type="evidence" value="ECO:0007669"/>
    <property type="project" value="TreeGrafter"/>
</dbReference>
<dbReference type="Proteomes" id="UP000053342">
    <property type="component" value="Unassembled WGS sequence"/>
</dbReference>
<organism evidence="5 6">
    <name type="scientific">Exophiala oligosperma</name>
    <dbReference type="NCBI Taxonomy" id="215243"/>
    <lineage>
        <taxon>Eukaryota</taxon>
        <taxon>Fungi</taxon>
        <taxon>Dikarya</taxon>
        <taxon>Ascomycota</taxon>
        <taxon>Pezizomycotina</taxon>
        <taxon>Eurotiomycetes</taxon>
        <taxon>Chaetothyriomycetidae</taxon>
        <taxon>Chaetothyriales</taxon>
        <taxon>Herpotrichiellaceae</taxon>
        <taxon>Exophiala</taxon>
    </lineage>
</organism>
<dbReference type="InterPro" id="IPR057326">
    <property type="entry name" value="KR_dom"/>
</dbReference>
<evidence type="ECO:0000256" key="1">
    <source>
        <dbReference type="ARBA" id="ARBA00006484"/>
    </source>
</evidence>
<dbReference type="PANTHER" id="PTHR44229:SF4">
    <property type="entry name" value="15-HYDROXYPROSTAGLANDIN DEHYDROGENASE [NAD(+)]"/>
    <property type="match status" value="1"/>
</dbReference>
<gene>
    <name evidence="5" type="ORF">PV06_07067</name>
</gene>
<dbReference type="Gene3D" id="3.40.50.720">
    <property type="entry name" value="NAD(P)-binding Rossmann-like Domain"/>
    <property type="match status" value="1"/>
</dbReference>
<name>A0A0D2BVS5_9EURO</name>
<accession>A0A0D2BVS5</accession>
<protein>
    <recommendedName>
        <fullName evidence="4">Ketoreductase domain-containing protein</fullName>
    </recommendedName>
</protein>
<dbReference type="GeneID" id="27359141"/>
<evidence type="ECO:0000256" key="3">
    <source>
        <dbReference type="RuleBase" id="RU000363"/>
    </source>
</evidence>
<feature type="domain" description="Ketoreductase" evidence="4">
    <location>
        <begin position="19"/>
        <end position="212"/>
    </location>
</feature>
<evidence type="ECO:0000313" key="5">
    <source>
        <dbReference type="EMBL" id="KIW41517.1"/>
    </source>
</evidence>
<dbReference type="RefSeq" id="XP_016261733.1">
    <property type="nucleotide sequence ID" value="XM_016408253.1"/>
</dbReference>
<dbReference type="HOGENOM" id="CLU_010194_13_1_1"/>
<keyword evidence="2" id="KW-0560">Oxidoreductase</keyword>
<dbReference type="VEuPathDB" id="FungiDB:PV06_07067"/>
<dbReference type="STRING" id="215243.A0A0D2BVS5"/>
<dbReference type="PANTHER" id="PTHR44229">
    <property type="entry name" value="15-HYDROXYPROSTAGLANDIN DEHYDROGENASE [NAD(+)]"/>
    <property type="match status" value="1"/>
</dbReference>
<dbReference type="SMART" id="SM00822">
    <property type="entry name" value="PKS_KR"/>
    <property type="match status" value="1"/>
</dbReference>
<dbReference type="EMBL" id="KN847337">
    <property type="protein sequence ID" value="KIW41517.1"/>
    <property type="molecule type" value="Genomic_DNA"/>
</dbReference>
<dbReference type="GO" id="GO:0016616">
    <property type="term" value="F:oxidoreductase activity, acting on the CH-OH group of donors, NAD or NADP as acceptor"/>
    <property type="evidence" value="ECO:0007669"/>
    <property type="project" value="TreeGrafter"/>
</dbReference>
<dbReference type="Pfam" id="PF00106">
    <property type="entry name" value="adh_short"/>
    <property type="match status" value="1"/>
</dbReference>
<proteinExistence type="inferred from homology"/>
<dbReference type="InterPro" id="IPR036291">
    <property type="entry name" value="NAD(P)-bd_dom_sf"/>
</dbReference>